<dbReference type="InterPro" id="IPR001846">
    <property type="entry name" value="VWF_type-D"/>
</dbReference>
<dbReference type="PROSITE" id="PS51233">
    <property type="entry name" value="VWFD"/>
    <property type="match status" value="1"/>
</dbReference>
<evidence type="ECO:0000259" key="1">
    <source>
        <dbReference type="PROSITE" id="PS51233"/>
    </source>
</evidence>
<keyword evidence="3" id="KW-1185">Reference proteome</keyword>
<dbReference type="InterPro" id="IPR036084">
    <property type="entry name" value="Ser_inhib-like_sf"/>
</dbReference>
<dbReference type="EMBL" id="OV696690">
    <property type="protein sequence ID" value="CAH1264518.1"/>
    <property type="molecule type" value="Genomic_DNA"/>
</dbReference>
<dbReference type="SUPFAM" id="SSF57567">
    <property type="entry name" value="Serine protease inhibitors"/>
    <property type="match status" value="1"/>
</dbReference>
<feature type="domain" description="VWFD" evidence="1">
    <location>
        <begin position="54"/>
        <end position="102"/>
    </location>
</feature>
<proteinExistence type="predicted"/>
<protein>
    <submittedName>
        <fullName evidence="2">Hypp3012 protein</fullName>
    </submittedName>
</protein>
<sequence>MIWRETGPGCPTTCENMTDEVTECRVAPVSSCLCPGNMVIKNRKCAAPKEGTNCFCYGFNANHYHTFHGKFFNYQSNCSFVLACGSANKHGFEAVHNIQNTP</sequence>
<dbReference type="AlphaFoldDB" id="A0A8J9ZVY1"/>
<accession>A0A8J9ZVY1</accession>
<name>A0A8J9ZVY1_BRALA</name>
<evidence type="ECO:0000313" key="3">
    <source>
        <dbReference type="Proteomes" id="UP000838412"/>
    </source>
</evidence>
<gene>
    <name evidence="2" type="primary">Hypp3012</name>
    <name evidence="2" type="ORF">BLAG_LOCUS18866</name>
</gene>
<dbReference type="Proteomes" id="UP000838412">
    <property type="component" value="Chromosome 5"/>
</dbReference>
<organism evidence="2 3">
    <name type="scientific">Branchiostoma lanceolatum</name>
    <name type="common">Common lancelet</name>
    <name type="synonym">Amphioxus lanceolatum</name>
    <dbReference type="NCBI Taxonomy" id="7740"/>
    <lineage>
        <taxon>Eukaryota</taxon>
        <taxon>Metazoa</taxon>
        <taxon>Chordata</taxon>
        <taxon>Cephalochordata</taxon>
        <taxon>Leptocardii</taxon>
        <taxon>Amphioxiformes</taxon>
        <taxon>Branchiostomatidae</taxon>
        <taxon>Branchiostoma</taxon>
    </lineage>
</organism>
<dbReference type="Pfam" id="PF00094">
    <property type="entry name" value="VWD"/>
    <property type="match status" value="1"/>
</dbReference>
<dbReference type="Gene3D" id="2.10.25.10">
    <property type="entry name" value="Laminin"/>
    <property type="match status" value="1"/>
</dbReference>
<reference evidence="2" key="1">
    <citation type="submission" date="2022-01" db="EMBL/GenBank/DDBJ databases">
        <authorList>
            <person name="Braso-Vives M."/>
        </authorList>
    </citation>
    <scope>NUCLEOTIDE SEQUENCE</scope>
</reference>
<evidence type="ECO:0000313" key="2">
    <source>
        <dbReference type="EMBL" id="CAH1264518.1"/>
    </source>
</evidence>